<reference evidence="1" key="2">
    <citation type="journal article" date="2015" name="Fish Shellfish Immunol.">
        <title>Early steps in the European eel (Anguilla anguilla)-Vibrio vulnificus interaction in the gills: Role of the RtxA13 toxin.</title>
        <authorList>
            <person name="Callol A."/>
            <person name="Pajuelo D."/>
            <person name="Ebbesson L."/>
            <person name="Teles M."/>
            <person name="MacKenzie S."/>
            <person name="Amaro C."/>
        </authorList>
    </citation>
    <scope>NUCLEOTIDE SEQUENCE</scope>
</reference>
<reference evidence="1" key="1">
    <citation type="submission" date="2014-11" db="EMBL/GenBank/DDBJ databases">
        <authorList>
            <person name="Amaro Gonzalez C."/>
        </authorList>
    </citation>
    <scope>NUCLEOTIDE SEQUENCE</scope>
</reference>
<dbReference type="EMBL" id="GBXM01079618">
    <property type="protein sequence ID" value="JAH28959.1"/>
    <property type="molecule type" value="Transcribed_RNA"/>
</dbReference>
<protein>
    <submittedName>
        <fullName evidence="1">Uncharacterized protein</fullName>
    </submittedName>
</protein>
<accession>A0A0E9RIP0</accession>
<organism evidence="1">
    <name type="scientific">Anguilla anguilla</name>
    <name type="common">European freshwater eel</name>
    <name type="synonym">Muraena anguilla</name>
    <dbReference type="NCBI Taxonomy" id="7936"/>
    <lineage>
        <taxon>Eukaryota</taxon>
        <taxon>Metazoa</taxon>
        <taxon>Chordata</taxon>
        <taxon>Craniata</taxon>
        <taxon>Vertebrata</taxon>
        <taxon>Euteleostomi</taxon>
        <taxon>Actinopterygii</taxon>
        <taxon>Neopterygii</taxon>
        <taxon>Teleostei</taxon>
        <taxon>Anguilliformes</taxon>
        <taxon>Anguillidae</taxon>
        <taxon>Anguilla</taxon>
    </lineage>
</organism>
<evidence type="ECO:0000313" key="1">
    <source>
        <dbReference type="EMBL" id="JAH28959.1"/>
    </source>
</evidence>
<name>A0A0E9RIP0_ANGAN</name>
<proteinExistence type="predicted"/>
<dbReference type="AlphaFoldDB" id="A0A0E9RIP0"/>
<sequence>MYRRGLVKGMASGKKEEMI</sequence>